<keyword evidence="8" id="KW-1185">Reference proteome</keyword>
<dbReference type="EMBL" id="JAPUFD010000009">
    <property type="protein sequence ID" value="MDI1489340.1"/>
    <property type="molecule type" value="Genomic_DNA"/>
</dbReference>
<dbReference type="PANTHER" id="PTHR22602:SF0">
    <property type="entry name" value="TRANSFERASE CAF17, MITOCHONDRIAL-RELATED"/>
    <property type="match status" value="1"/>
</dbReference>
<gene>
    <name evidence="7" type="primary">CAF17</name>
    <name evidence="7" type="ORF">OHK93_008618</name>
</gene>
<dbReference type="Gene3D" id="3.30.1360.120">
    <property type="entry name" value="Probable tRNA modification gtpase trme, domain 1"/>
    <property type="match status" value="1"/>
</dbReference>
<evidence type="ECO:0000256" key="1">
    <source>
        <dbReference type="ARBA" id="ARBA00004305"/>
    </source>
</evidence>
<comment type="subcellular location">
    <subcellularLocation>
        <location evidence="1">Mitochondrion matrix</location>
    </subcellularLocation>
</comment>
<evidence type="ECO:0000256" key="3">
    <source>
        <dbReference type="ARBA" id="ARBA00023128"/>
    </source>
</evidence>
<evidence type="ECO:0000256" key="2">
    <source>
        <dbReference type="ARBA" id="ARBA00022946"/>
    </source>
</evidence>
<keyword evidence="3" id="KW-0496">Mitochondrion</keyword>
<dbReference type="InterPro" id="IPR045179">
    <property type="entry name" value="YgfZ/GcvT"/>
</dbReference>
<dbReference type="InterPro" id="IPR017703">
    <property type="entry name" value="YgfZ/GCV_T_CS"/>
</dbReference>
<organism evidence="7 8">
    <name type="scientific">Ramalina farinacea</name>
    <dbReference type="NCBI Taxonomy" id="258253"/>
    <lineage>
        <taxon>Eukaryota</taxon>
        <taxon>Fungi</taxon>
        <taxon>Dikarya</taxon>
        <taxon>Ascomycota</taxon>
        <taxon>Pezizomycotina</taxon>
        <taxon>Lecanoromycetes</taxon>
        <taxon>OSLEUM clade</taxon>
        <taxon>Lecanoromycetidae</taxon>
        <taxon>Lecanorales</taxon>
        <taxon>Lecanorineae</taxon>
        <taxon>Ramalinaceae</taxon>
        <taxon>Ramalina</taxon>
    </lineage>
</organism>
<dbReference type="Pfam" id="PF25455">
    <property type="entry name" value="Beta-barrel_CAF17_C"/>
    <property type="match status" value="1"/>
</dbReference>
<keyword evidence="2" id="KW-0809">Transit peptide</keyword>
<dbReference type="SUPFAM" id="SSF103025">
    <property type="entry name" value="Folate-binding domain"/>
    <property type="match status" value="1"/>
</dbReference>
<proteinExistence type="inferred from homology"/>
<dbReference type="InterPro" id="IPR027266">
    <property type="entry name" value="TrmE/GcvT-like"/>
</dbReference>
<name>A0AA43QMS4_9LECA</name>
<comment type="similarity">
    <text evidence="4">Belongs to the GcvT family. CAF17/IBA57 subfamily.</text>
</comment>
<dbReference type="InterPro" id="IPR057460">
    <property type="entry name" value="CAF17_C"/>
</dbReference>
<dbReference type="GO" id="GO:0005759">
    <property type="term" value="C:mitochondrial matrix"/>
    <property type="evidence" value="ECO:0007669"/>
    <property type="project" value="UniProtKB-SubCell"/>
</dbReference>
<protein>
    <recommendedName>
        <fullName evidence="5">Iron-sulfur cluster assembly factor IBA57 homolog, mitochondrial</fullName>
    </recommendedName>
</protein>
<dbReference type="AlphaFoldDB" id="A0AA43QMS4"/>
<evidence type="ECO:0000256" key="4">
    <source>
        <dbReference type="ARBA" id="ARBA00093447"/>
    </source>
</evidence>
<reference evidence="7" key="1">
    <citation type="journal article" date="2023" name="Genome Biol. Evol.">
        <title>First Whole Genome Sequence and Flow Cytometry Genome Size Data for the Lichen-Forming Fungus Ramalina farinacea (Ascomycota).</title>
        <authorList>
            <person name="Llewellyn T."/>
            <person name="Mian S."/>
            <person name="Hill R."/>
            <person name="Leitch I.J."/>
            <person name="Gaya E."/>
        </authorList>
    </citation>
    <scope>NUCLEOTIDE SEQUENCE</scope>
    <source>
        <strain evidence="7">LIQ254RAFAR</strain>
    </source>
</reference>
<evidence type="ECO:0000313" key="7">
    <source>
        <dbReference type="EMBL" id="MDI1489340.1"/>
    </source>
</evidence>
<dbReference type="PANTHER" id="PTHR22602">
    <property type="entry name" value="TRANSFERASE CAF17, MITOCHONDRIAL-RELATED"/>
    <property type="match status" value="1"/>
</dbReference>
<accession>A0AA43QMS4</accession>
<evidence type="ECO:0000259" key="6">
    <source>
        <dbReference type="Pfam" id="PF25455"/>
    </source>
</evidence>
<dbReference type="GO" id="GO:0016226">
    <property type="term" value="P:iron-sulfur cluster assembly"/>
    <property type="evidence" value="ECO:0007669"/>
    <property type="project" value="TreeGrafter"/>
</dbReference>
<dbReference type="Proteomes" id="UP001161017">
    <property type="component" value="Unassembled WGS sequence"/>
</dbReference>
<sequence>MGTRLILPSGAKPETDAEEVSTASYDLRRILLGVPEGQGEILKETALPQESDIDYMGGIDFRKGCYVGQELTIRTHHTGVVRKRILPVQLYDPDSKPATALSYDSRTNIAMPVQGANISRIGKKGRSAGKWLGGVGNVGLALCRLEVMTDTVLTGEGSQWDPSSEFKVTWDGNGDHESGGVKIKAFLPSWHQERANAQRVQRPNG</sequence>
<dbReference type="NCBIfam" id="TIGR03317">
    <property type="entry name" value="ygfZ_signature"/>
    <property type="match status" value="1"/>
</dbReference>
<evidence type="ECO:0000256" key="5">
    <source>
        <dbReference type="ARBA" id="ARBA00093637"/>
    </source>
</evidence>
<feature type="domain" description="CAF17 C-terminal" evidence="6">
    <location>
        <begin position="82"/>
        <end position="191"/>
    </location>
</feature>
<evidence type="ECO:0000313" key="8">
    <source>
        <dbReference type="Proteomes" id="UP001161017"/>
    </source>
</evidence>
<comment type="caution">
    <text evidence="7">The sequence shown here is derived from an EMBL/GenBank/DDBJ whole genome shotgun (WGS) entry which is preliminary data.</text>
</comment>